<dbReference type="Proteomes" id="UP000182085">
    <property type="component" value="Chromosome I"/>
</dbReference>
<keyword evidence="3" id="KW-1185">Reference proteome</keyword>
<dbReference type="InterPro" id="IPR018490">
    <property type="entry name" value="cNMP-bd_dom_sf"/>
</dbReference>
<evidence type="ECO:0000259" key="1">
    <source>
        <dbReference type="PROSITE" id="PS50042"/>
    </source>
</evidence>
<organism evidence="2 3">
    <name type="scientific">Pseudomonas rhodesiae</name>
    <dbReference type="NCBI Taxonomy" id="76760"/>
    <lineage>
        <taxon>Bacteria</taxon>
        <taxon>Pseudomonadati</taxon>
        <taxon>Pseudomonadota</taxon>
        <taxon>Gammaproteobacteria</taxon>
        <taxon>Pseudomonadales</taxon>
        <taxon>Pseudomonadaceae</taxon>
        <taxon>Pseudomonas</taxon>
    </lineage>
</organism>
<dbReference type="PROSITE" id="PS50042">
    <property type="entry name" value="CNMP_BINDING_3"/>
    <property type="match status" value="1"/>
</dbReference>
<proteinExistence type="predicted"/>
<dbReference type="GO" id="GO:0050135">
    <property type="term" value="F:NADP+ nucleosidase activity"/>
    <property type="evidence" value="ECO:0007669"/>
    <property type="project" value="InterPro"/>
</dbReference>
<evidence type="ECO:0000313" key="2">
    <source>
        <dbReference type="EMBL" id="SDV13870.1"/>
    </source>
</evidence>
<name>A0AAE8HFE5_9PSED</name>
<dbReference type="InterPro" id="IPR019302">
    <property type="entry name" value="CAP12/PCTIR_TIR_dom"/>
</dbReference>
<reference evidence="2 3" key="1">
    <citation type="submission" date="2016-10" db="EMBL/GenBank/DDBJ databases">
        <authorList>
            <person name="Varghese N."/>
            <person name="Submissions S."/>
        </authorList>
    </citation>
    <scope>NUCLEOTIDE SEQUENCE [LARGE SCALE GENOMIC DNA]</scope>
    <source>
        <strain evidence="2 3">BS2777</strain>
    </source>
</reference>
<protein>
    <submittedName>
        <fullName evidence="2">Cyclic nucleotide-binding domain-containing protein</fullName>
    </submittedName>
</protein>
<dbReference type="CDD" id="cd00038">
    <property type="entry name" value="CAP_ED"/>
    <property type="match status" value="1"/>
</dbReference>
<dbReference type="Pfam" id="PF00027">
    <property type="entry name" value="cNMP_binding"/>
    <property type="match status" value="1"/>
</dbReference>
<accession>A0AAE8HFE5</accession>
<dbReference type="AlphaFoldDB" id="A0AAE8HFE5"/>
<feature type="domain" description="Cyclic nucleotide-binding" evidence="1">
    <location>
        <begin position="54"/>
        <end position="143"/>
    </location>
</feature>
<dbReference type="EMBL" id="LT629801">
    <property type="protein sequence ID" value="SDV13870.1"/>
    <property type="molecule type" value="Genomic_DNA"/>
</dbReference>
<dbReference type="SMART" id="SM00100">
    <property type="entry name" value="cNMP"/>
    <property type="match status" value="1"/>
</dbReference>
<evidence type="ECO:0000313" key="3">
    <source>
        <dbReference type="Proteomes" id="UP000182085"/>
    </source>
</evidence>
<dbReference type="SUPFAM" id="SSF51206">
    <property type="entry name" value="cAMP-binding domain-like"/>
    <property type="match status" value="1"/>
</dbReference>
<dbReference type="InterPro" id="IPR000595">
    <property type="entry name" value="cNMP-bd_dom"/>
</dbReference>
<sequence length="307" mass="34201">MTSPQMIDRFTGSAGRASLIEVLLEQRLVLGKEDLATRFAEVGELVQIEKDREFITQGDQDSDVYFIITGAVEVRVHDRKVATRGPQDHVGEMSALVPTATRSATVVATELTLALKVSAQDFKSAADNHPSVWRHVTKQLVERLTQRNQHVRPSHEAALVFIICSTEALPVAREIQNQFQHDKFFVKIWTEGTFKASQYALDSLEEQLDESDFAIAIVTPDDLVESRGEEQGAPRDNVIFELGLFVGRLGRPRSFLVEPRGDEVRLPSDLKGITTIGYSTRSAQDLASRLGPACNQMREIFNELGPK</sequence>
<gene>
    <name evidence="2" type="ORF">SAMN04490209_4173</name>
</gene>
<dbReference type="Gene3D" id="2.60.120.10">
    <property type="entry name" value="Jelly Rolls"/>
    <property type="match status" value="1"/>
</dbReference>
<dbReference type="RefSeq" id="WP_052198914.1">
    <property type="nucleotide sequence ID" value="NZ_BAAAEG010000001.1"/>
</dbReference>
<dbReference type="Pfam" id="PF10137">
    <property type="entry name" value="CAP12-PCTIR_TIR"/>
    <property type="match status" value="1"/>
</dbReference>
<dbReference type="InterPro" id="IPR014710">
    <property type="entry name" value="RmlC-like_jellyroll"/>
</dbReference>